<proteinExistence type="inferred from homology"/>
<evidence type="ECO:0000313" key="7">
    <source>
        <dbReference type="Proteomes" id="UP000322234"/>
    </source>
</evidence>
<evidence type="ECO:0000256" key="1">
    <source>
        <dbReference type="ARBA" id="ARBA00004123"/>
    </source>
</evidence>
<gene>
    <name evidence="6" type="ORF">E5288_WYG010350</name>
</gene>
<dbReference type="Pfam" id="PF01101">
    <property type="entry name" value="HMG14_17"/>
    <property type="match status" value="1"/>
</dbReference>
<evidence type="ECO:0000256" key="3">
    <source>
        <dbReference type="ARBA" id="ARBA00023125"/>
    </source>
</evidence>
<feature type="compositionally biased region" description="Basic and acidic residues" evidence="5">
    <location>
        <begin position="62"/>
        <end position="86"/>
    </location>
</feature>
<evidence type="ECO:0000256" key="4">
    <source>
        <dbReference type="ARBA" id="ARBA00023242"/>
    </source>
</evidence>
<protein>
    <submittedName>
        <fullName evidence="6">Uncharacterized protein</fullName>
    </submittedName>
</protein>
<reference evidence="6" key="1">
    <citation type="submission" date="2019-10" db="EMBL/GenBank/DDBJ databases">
        <title>The sequence and de novo assembly of the wild yak genome.</title>
        <authorList>
            <person name="Liu Y."/>
        </authorList>
    </citation>
    <scope>NUCLEOTIDE SEQUENCE [LARGE SCALE GENOMIC DNA]</scope>
    <source>
        <strain evidence="6">WY2019</strain>
    </source>
</reference>
<sequence length="86" mass="9417">MPQRRVSAVQSAVKREPKRCARLSVKLVATNVKMNPEKAAGKAKSLGRKVQTNGKGETNGKQAEETKELKTDLPEKNRDRAESGLS</sequence>
<dbReference type="GO" id="GO:0031492">
    <property type="term" value="F:nucleosomal DNA binding"/>
    <property type="evidence" value="ECO:0007669"/>
    <property type="project" value="InterPro"/>
</dbReference>
<dbReference type="AlphaFoldDB" id="A0A6B0S876"/>
<organism evidence="6 7">
    <name type="scientific">Bos mutus</name>
    <name type="common">wild yak</name>
    <dbReference type="NCBI Taxonomy" id="72004"/>
    <lineage>
        <taxon>Eukaryota</taxon>
        <taxon>Metazoa</taxon>
        <taxon>Chordata</taxon>
        <taxon>Craniata</taxon>
        <taxon>Vertebrata</taxon>
        <taxon>Euteleostomi</taxon>
        <taxon>Mammalia</taxon>
        <taxon>Eutheria</taxon>
        <taxon>Laurasiatheria</taxon>
        <taxon>Artiodactyla</taxon>
        <taxon>Ruminantia</taxon>
        <taxon>Pecora</taxon>
        <taxon>Bovidae</taxon>
        <taxon>Bovinae</taxon>
        <taxon>Bos</taxon>
    </lineage>
</organism>
<accession>A0A6B0S876</accession>
<comment type="subcellular location">
    <subcellularLocation>
        <location evidence="1">Nucleus</location>
    </subcellularLocation>
</comment>
<name>A0A6B0S876_9CETA</name>
<keyword evidence="4" id="KW-0539">Nucleus</keyword>
<dbReference type="Proteomes" id="UP000322234">
    <property type="component" value="Unassembled WGS sequence"/>
</dbReference>
<keyword evidence="3" id="KW-0238">DNA-binding</keyword>
<evidence type="ECO:0000256" key="2">
    <source>
        <dbReference type="ARBA" id="ARBA00007696"/>
    </source>
</evidence>
<dbReference type="InterPro" id="IPR000079">
    <property type="entry name" value="HMGN_fam"/>
</dbReference>
<keyword evidence="7" id="KW-1185">Reference proteome</keyword>
<dbReference type="GO" id="GO:0000785">
    <property type="term" value="C:chromatin"/>
    <property type="evidence" value="ECO:0007669"/>
    <property type="project" value="InterPro"/>
</dbReference>
<comment type="caution">
    <text evidence="6">The sequence shown here is derived from an EMBL/GenBank/DDBJ whole genome shotgun (WGS) entry which is preliminary data.</text>
</comment>
<dbReference type="GO" id="GO:0005634">
    <property type="term" value="C:nucleus"/>
    <property type="evidence" value="ECO:0007669"/>
    <property type="project" value="UniProtKB-SubCell"/>
</dbReference>
<feature type="region of interest" description="Disordered" evidence="5">
    <location>
        <begin position="36"/>
        <end position="86"/>
    </location>
</feature>
<evidence type="ECO:0000256" key="5">
    <source>
        <dbReference type="SAM" id="MobiDB-lite"/>
    </source>
</evidence>
<comment type="similarity">
    <text evidence="2">Belongs to the HMGN family.</text>
</comment>
<evidence type="ECO:0000313" key="6">
    <source>
        <dbReference type="EMBL" id="MXQ98868.1"/>
    </source>
</evidence>
<feature type="compositionally biased region" description="Polar residues" evidence="5">
    <location>
        <begin position="50"/>
        <end position="61"/>
    </location>
</feature>
<dbReference type="EMBL" id="VBQZ03000298">
    <property type="protein sequence ID" value="MXQ98868.1"/>
    <property type="molecule type" value="Genomic_DNA"/>
</dbReference>